<comment type="caution">
    <text evidence="19">The sequence shown here is derived from an EMBL/GenBank/DDBJ whole genome shotgun (WGS) entry which is preliminary data.</text>
</comment>
<evidence type="ECO:0000313" key="20">
    <source>
        <dbReference type="Proteomes" id="UP000011607"/>
    </source>
</evidence>
<dbReference type="CDD" id="cd06164">
    <property type="entry name" value="S2P-M50_SpoIVFB_CBS"/>
    <property type="match status" value="1"/>
</dbReference>
<dbReference type="PATRIC" id="fig|1227454.3.peg.2408"/>
<evidence type="ECO:0000256" key="5">
    <source>
        <dbReference type="ARBA" id="ARBA00022692"/>
    </source>
</evidence>
<dbReference type="STRING" id="1227454.C446_11827"/>
<feature type="transmembrane region" description="Helical" evidence="14">
    <location>
        <begin position="61"/>
        <end position="80"/>
    </location>
</feature>
<dbReference type="SUPFAM" id="SSF54631">
    <property type="entry name" value="CBS-domain pair"/>
    <property type="match status" value="1"/>
</dbReference>
<feature type="transmembrane region" description="Helical" evidence="14">
    <location>
        <begin position="122"/>
        <end position="142"/>
    </location>
</feature>
<feature type="binding site" evidence="16">
    <location>
        <position position="85"/>
    </location>
    <ligand>
        <name>Zn(2+)</name>
        <dbReference type="ChEBI" id="CHEBI:29105"/>
        <note>catalytic</note>
    </ligand>
</feature>
<keyword evidence="3 14" id="KW-1003">Cell membrane</keyword>
<evidence type="ECO:0000256" key="17">
    <source>
        <dbReference type="PROSITE-ProRule" id="PRU00703"/>
    </source>
</evidence>
<feature type="domain" description="CBS" evidence="18">
    <location>
        <begin position="256"/>
        <end position="311"/>
    </location>
</feature>
<feature type="binding site" evidence="16">
    <location>
        <position position="81"/>
    </location>
    <ligand>
        <name>Zn(2+)</name>
        <dbReference type="ChEBI" id="CHEBI:29105"/>
        <note>catalytic</note>
    </ligand>
</feature>
<evidence type="ECO:0000256" key="11">
    <source>
        <dbReference type="ARBA" id="ARBA00023049"/>
    </source>
</evidence>
<keyword evidence="11 14" id="KW-0482">Metalloprotease</keyword>
<evidence type="ECO:0000256" key="14">
    <source>
        <dbReference type="PIRNR" id="PIRNR006404"/>
    </source>
</evidence>
<gene>
    <name evidence="19" type="ORF">C446_11827</name>
</gene>
<keyword evidence="6 14" id="KW-0479">Metal-binding</keyword>
<comment type="similarity">
    <text evidence="2 14">Belongs to the peptidase M50B family.</text>
</comment>
<dbReference type="AlphaFoldDB" id="M0LW70"/>
<comment type="cofactor">
    <cofactor evidence="14 16">
        <name>Zn(2+)</name>
        <dbReference type="ChEBI" id="CHEBI:29105"/>
    </cofactor>
    <text evidence="14 16">Binds 1 zinc ion per subunit.</text>
</comment>
<evidence type="ECO:0000256" key="3">
    <source>
        <dbReference type="ARBA" id="ARBA00022475"/>
    </source>
</evidence>
<evidence type="ECO:0000256" key="4">
    <source>
        <dbReference type="ARBA" id="ARBA00022670"/>
    </source>
</evidence>
<keyword evidence="8 14" id="KW-0378">Hydrolase</keyword>
<dbReference type="Pfam" id="PF02163">
    <property type="entry name" value="Peptidase_M50"/>
    <property type="match status" value="1"/>
</dbReference>
<keyword evidence="5 14" id="KW-0812">Transmembrane</keyword>
<dbReference type="GO" id="GO:0005886">
    <property type="term" value="C:plasma membrane"/>
    <property type="evidence" value="ECO:0007669"/>
    <property type="project" value="UniProtKB-SubCell"/>
</dbReference>
<dbReference type="GO" id="GO:0006508">
    <property type="term" value="P:proteolysis"/>
    <property type="evidence" value="ECO:0007669"/>
    <property type="project" value="UniProtKB-KW"/>
</dbReference>
<dbReference type="PROSITE" id="PS51371">
    <property type="entry name" value="CBS"/>
    <property type="match status" value="1"/>
</dbReference>
<dbReference type="InterPro" id="IPR046342">
    <property type="entry name" value="CBS_dom_sf"/>
</dbReference>
<dbReference type="PIRSF" id="PIRSF006404">
    <property type="entry name" value="UCP006404_Pept_M50_CBS"/>
    <property type="match status" value="1"/>
</dbReference>
<evidence type="ECO:0000256" key="16">
    <source>
        <dbReference type="PIRSR" id="PIRSR006404-2"/>
    </source>
</evidence>
<dbReference type="eggNOG" id="arCOG00607">
    <property type="taxonomic scope" value="Archaea"/>
</dbReference>
<dbReference type="Gene3D" id="3.10.580.10">
    <property type="entry name" value="CBS-domain"/>
    <property type="match status" value="2"/>
</dbReference>
<evidence type="ECO:0000256" key="6">
    <source>
        <dbReference type="ARBA" id="ARBA00022723"/>
    </source>
</evidence>
<evidence type="ECO:0000256" key="15">
    <source>
        <dbReference type="PIRSR" id="PIRSR006404-1"/>
    </source>
</evidence>
<keyword evidence="12 17" id="KW-0129">CBS domain</keyword>
<dbReference type="RefSeq" id="WP_006673272.1">
    <property type="nucleotide sequence ID" value="NZ_AOMA01000116.1"/>
</dbReference>
<dbReference type="InterPro" id="IPR000644">
    <property type="entry name" value="CBS_dom"/>
</dbReference>
<dbReference type="SMART" id="SM00116">
    <property type="entry name" value="CBS"/>
    <property type="match status" value="2"/>
</dbReference>
<keyword evidence="9 14" id="KW-0862">Zinc</keyword>
<evidence type="ECO:0000256" key="1">
    <source>
        <dbReference type="ARBA" id="ARBA00004651"/>
    </source>
</evidence>
<feature type="active site" evidence="15">
    <location>
        <position position="82"/>
    </location>
</feature>
<keyword evidence="7" id="KW-0677">Repeat</keyword>
<dbReference type="PANTHER" id="PTHR39188">
    <property type="entry name" value="MEMBRANE-ASSOCIATED ZINC METALLOPROTEASE M50B"/>
    <property type="match status" value="1"/>
</dbReference>
<evidence type="ECO:0000256" key="13">
    <source>
        <dbReference type="ARBA" id="ARBA00023136"/>
    </source>
</evidence>
<proteinExistence type="inferred from homology"/>
<dbReference type="PANTHER" id="PTHR39188:SF3">
    <property type="entry name" value="STAGE IV SPORULATION PROTEIN FB"/>
    <property type="match status" value="1"/>
</dbReference>
<dbReference type="EMBL" id="AOMA01000116">
    <property type="protein sequence ID" value="EMA36345.1"/>
    <property type="molecule type" value="Genomic_DNA"/>
</dbReference>
<dbReference type="Pfam" id="PF00571">
    <property type="entry name" value="CBS"/>
    <property type="match status" value="2"/>
</dbReference>
<organism evidence="19 20">
    <name type="scientific">Halobiforma nitratireducens JCM 10879</name>
    <dbReference type="NCBI Taxonomy" id="1227454"/>
    <lineage>
        <taxon>Archaea</taxon>
        <taxon>Methanobacteriati</taxon>
        <taxon>Methanobacteriota</taxon>
        <taxon>Stenosarchaea group</taxon>
        <taxon>Halobacteria</taxon>
        <taxon>Halobacteriales</taxon>
        <taxon>Natrialbaceae</taxon>
        <taxon>Halobiforma</taxon>
    </lineage>
</organism>
<accession>M0LW70</accession>
<reference evidence="19 20" key="1">
    <citation type="journal article" date="2014" name="PLoS Genet.">
        <title>Phylogenetically driven sequencing of extremely halophilic archaea reveals strategies for static and dynamic osmo-response.</title>
        <authorList>
            <person name="Becker E.A."/>
            <person name="Seitzer P.M."/>
            <person name="Tritt A."/>
            <person name="Larsen D."/>
            <person name="Krusor M."/>
            <person name="Yao A.I."/>
            <person name="Wu D."/>
            <person name="Madern D."/>
            <person name="Eisen J.A."/>
            <person name="Darling A.E."/>
            <person name="Facciotti M.T."/>
        </authorList>
    </citation>
    <scope>NUCLEOTIDE SEQUENCE [LARGE SCALE GENOMIC DNA]</scope>
    <source>
        <strain evidence="19 20">JCM 10879</strain>
    </source>
</reference>
<evidence type="ECO:0000256" key="9">
    <source>
        <dbReference type="ARBA" id="ARBA00022833"/>
    </source>
</evidence>
<evidence type="ECO:0000256" key="8">
    <source>
        <dbReference type="ARBA" id="ARBA00022801"/>
    </source>
</evidence>
<evidence type="ECO:0000256" key="2">
    <source>
        <dbReference type="ARBA" id="ARBA00007931"/>
    </source>
</evidence>
<dbReference type="InterPro" id="IPR016483">
    <property type="entry name" value="UCP006404_Pept_M50_CBS"/>
</dbReference>
<dbReference type="InterPro" id="IPR008915">
    <property type="entry name" value="Peptidase_M50"/>
</dbReference>
<feature type="transmembrane region" description="Helical" evidence="14">
    <location>
        <begin position="149"/>
        <end position="172"/>
    </location>
</feature>
<dbReference type="GO" id="GO:0008237">
    <property type="term" value="F:metallopeptidase activity"/>
    <property type="evidence" value="ECO:0007669"/>
    <property type="project" value="UniProtKB-UniRule"/>
</dbReference>
<evidence type="ECO:0000313" key="19">
    <source>
        <dbReference type="EMBL" id="EMA36345.1"/>
    </source>
</evidence>
<keyword evidence="20" id="KW-1185">Reference proteome</keyword>
<keyword evidence="10 14" id="KW-1133">Transmembrane helix</keyword>
<protein>
    <recommendedName>
        <fullName evidence="14">Zinc metalloprotease</fullName>
    </recommendedName>
</protein>
<feature type="binding site" evidence="16">
    <location>
        <position position="178"/>
    </location>
    <ligand>
        <name>Zn(2+)</name>
        <dbReference type="ChEBI" id="CHEBI:29105"/>
        <note>catalytic</note>
    </ligand>
</feature>
<dbReference type="OrthoDB" id="12044at2157"/>
<comment type="subcellular location">
    <subcellularLocation>
        <location evidence="1 14">Cell membrane</location>
        <topology evidence="1 14">Multi-pass membrane protein</topology>
    </subcellularLocation>
</comment>
<dbReference type="Proteomes" id="UP000011607">
    <property type="component" value="Unassembled WGS sequence"/>
</dbReference>
<keyword evidence="13 14" id="KW-0472">Membrane</keyword>
<name>M0LW70_9EURY</name>
<dbReference type="GO" id="GO:0046872">
    <property type="term" value="F:metal ion binding"/>
    <property type="evidence" value="ECO:0007669"/>
    <property type="project" value="UniProtKB-UniRule"/>
</dbReference>
<evidence type="ECO:0000256" key="7">
    <source>
        <dbReference type="ARBA" id="ARBA00022737"/>
    </source>
</evidence>
<feature type="transmembrane region" description="Helical" evidence="14">
    <location>
        <begin position="12"/>
        <end position="32"/>
    </location>
</feature>
<evidence type="ECO:0000259" key="18">
    <source>
        <dbReference type="PROSITE" id="PS51371"/>
    </source>
</evidence>
<evidence type="ECO:0000256" key="12">
    <source>
        <dbReference type="ARBA" id="ARBA00023122"/>
    </source>
</evidence>
<evidence type="ECO:0000256" key="10">
    <source>
        <dbReference type="ARBA" id="ARBA00022989"/>
    </source>
</evidence>
<feature type="transmembrane region" description="Helical" evidence="14">
    <location>
        <begin position="199"/>
        <end position="232"/>
    </location>
</feature>
<sequence length="382" mass="41063">MRNFHLTTIGSIPIRINVSLLVLLPVLVYLIAEGGQIGIYASAIDSLAPATLEVAPLEEGATPWLIGLAGAVGLFFSVAVHELGHAYAARRYDIGTESITLWIFGGLAALESMPREWNREFWIAVAGPLTSLLLAVVFARLLQVIPGGLPLVLFVVGWLALINVVLAIFNMLPAFPMDGGRVLRALLGRWLSYVTATRIAARIGTIFALLFAVVGVLGGNPLLVLVALFVYVAATTESRTIALEELLRGVLAADVMDQPARSVAADATLADVATDLFENRRSEFVVTDNDEIVGLVTLSDLGQVDRSAFETTTVREVMTDEVAHVGLETPAFEVLRAMGREPLVVVLEDGDPVGTVSRRDLGEIMQLRRELGAPGPFERTAM</sequence>
<keyword evidence="4 14" id="KW-0645">Protease</keyword>